<evidence type="ECO:0000256" key="1">
    <source>
        <dbReference type="ARBA" id="ARBA00000815"/>
    </source>
</evidence>
<feature type="domain" description="Survival protein SurE-like phosphatase/nucleotidase" evidence="10">
    <location>
        <begin position="3"/>
        <end position="184"/>
    </location>
</feature>
<dbReference type="RefSeq" id="WP_115792860.1">
    <property type="nucleotide sequence ID" value="NZ_QSLN01000010.1"/>
</dbReference>
<evidence type="ECO:0000256" key="3">
    <source>
        <dbReference type="ARBA" id="ARBA00004496"/>
    </source>
</evidence>
<comment type="caution">
    <text evidence="11">The sequence shown here is derived from an EMBL/GenBank/DDBJ whole genome shotgun (WGS) entry which is preliminary data.</text>
</comment>
<comment type="function">
    <text evidence="9">Nucleotidase that shows phosphatase activity on nucleoside 5'-monophosphates.</text>
</comment>
<dbReference type="NCBIfam" id="NF001492">
    <property type="entry name" value="PRK00346.2-2"/>
    <property type="match status" value="1"/>
</dbReference>
<dbReference type="PANTHER" id="PTHR30457:SF12">
    <property type="entry name" value="5'_3'-NUCLEOTIDASE SURE"/>
    <property type="match status" value="1"/>
</dbReference>
<keyword evidence="6 9" id="KW-0479">Metal-binding</keyword>
<keyword evidence="7 9" id="KW-0547">Nucleotide-binding</keyword>
<comment type="catalytic activity">
    <reaction evidence="1 9">
        <text>a ribonucleoside 5'-phosphate + H2O = a ribonucleoside + phosphate</text>
        <dbReference type="Rhea" id="RHEA:12484"/>
        <dbReference type="ChEBI" id="CHEBI:15377"/>
        <dbReference type="ChEBI" id="CHEBI:18254"/>
        <dbReference type="ChEBI" id="CHEBI:43474"/>
        <dbReference type="ChEBI" id="CHEBI:58043"/>
        <dbReference type="EC" id="3.1.3.5"/>
    </reaction>
</comment>
<organism evidence="11 12">
    <name type="scientific">Ammonifex thiophilus</name>
    <dbReference type="NCBI Taxonomy" id="444093"/>
    <lineage>
        <taxon>Bacteria</taxon>
        <taxon>Bacillati</taxon>
        <taxon>Bacillota</taxon>
        <taxon>Clostridia</taxon>
        <taxon>Thermoanaerobacterales</taxon>
        <taxon>Thermoanaerobacteraceae</taxon>
        <taxon>Ammonifex</taxon>
    </lineage>
</organism>
<dbReference type="PANTHER" id="PTHR30457">
    <property type="entry name" value="5'-NUCLEOTIDASE SURE"/>
    <property type="match status" value="1"/>
</dbReference>
<comment type="subcellular location">
    <subcellularLocation>
        <location evidence="3 9">Cytoplasm</location>
    </subcellularLocation>
</comment>
<reference evidence="11 12" key="1">
    <citation type="submission" date="2018-08" db="EMBL/GenBank/DDBJ databases">
        <title>Form III RuBisCO-mediated autotrophy in Thermodesulfobium bacteria.</title>
        <authorList>
            <person name="Toshchakov S.V."/>
            <person name="Kublanov I.V."/>
            <person name="Frolov E."/>
            <person name="Bonch-Osmolovskaya E.A."/>
            <person name="Tourova T.P."/>
            <person name="Chernych N.A."/>
            <person name="Lebedinsky A.V."/>
        </authorList>
    </citation>
    <scope>NUCLEOTIDE SEQUENCE [LARGE SCALE GENOMIC DNA]</scope>
    <source>
        <strain evidence="11 12">SR</strain>
    </source>
</reference>
<evidence type="ECO:0000256" key="8">
    <source>
        <dbReference type="ARBA" id="ARBA00022801"/>
    </source>
</evidence>
<feature type="binding site" evidence="9">
    <location>
        <position position="8"/>
    </location>
    <ligand>
        <name>a divalent metal cation</name>
        <dbReference type="ChEBI" id="CHEBI:60240"/>
    </ligand>
</feature>
<proteinExistence type="inferred from homology"/>
<dbReference type="OrthoDB" id="9780815at2"/>
<keyword evidence="5 9" id="KW-0963">Cytoplasm</keyword>
<name>A0A3D8P4D7_9THEO</name>
<keyword evidence="12" id="KW-1185">Reference proteome</keyword>
<dbReference type="SUPFAM" id="SSF64167">
    <property type="entry name" value="SurE-like"/>
    <property type="match status" value="1"/>
</dbReference>
<dbReference type="NCBIfam" id="TIGR00087">
    <property type="entry name" value="surE"/>
    <property type="match status" value="1"/>
</dbReference>
<feature type="binding site" evidence="9">
    <location>
        <position position="9"/>
    </location>
    <ligand>
        <name>a divalent metal cation</name>
        <dbReference type="ChEBI" id="CHEBI:60240"/>
    </ligand>
</feature>
<comment type="similarity">
    <text evidence="4 9">Belongs to the SurE nucleotidase family.</text>
</comment>
<gene>
    <name evidence="9" type="primary">surE</name>
    <name evidence="11" type="ORF">DXX99_07385</name>
</gene>
<dbReference type="GO" id="GO:0000166">
    <property type="term" value="F:nucleotide binding"/>
    <property type="evidence" value="ECO:0007669"/>
    <property type="project" value="UniProtKB-KW"/>
</dbReference>
<dbReference type="NCBIfam" id="NF001490">
    <property type="entry name" value="PRK00346.1-4"/>
    <property type="match status" value="1"/>
</dbReference>
<dbReference type="InterPro" id="IPR030048">
    <property type="entry name" value="SurE"/>
</dbReference>
<evidence type="ECO:0000256" key="4">
    <source>
        <dbReference type="ARBA" id="ARBA00011062"/>
    </source>
</evidence>
<feature type="binding site" evidence="9">
    <location>
        <position position="96"/>
    </location>
    <ligand>
        <name>a divalent metal cation</name>
        <dbReference type="ChEBI" id="CHEBI:60240"/>
    </ligand>
</feature>
<dbReference type="GO" id="GO:0008254">
    <property type="term" value="F:3'-nucleotidase activity"/>
    <property type="evidence" value="ECO:0007669"/>
    <property type="project" value="TreeGrafter"/>
</dbReference>
<dbReference type="FunFam" id="3.40.1210.10:FF:000001">
    <property type="entry name" value="5'/3'-nucleotidase SurE"/>
    <property type="match status" value="1"/>
</dbReference>
<dbReference type="GO" id="GO:0008253">
    <property type="term" value="F:5'-nucleotidase activity"/>
    <property type="evidence" value="ECO:0007669"/>
    <property type="project" value="UniProtKB-UniRule"/>
</dbReference>
<dbReference type="GO" id="GO:0004309">
    <property type="term" value="F:exopolyphosphatase activity"/>
    <property type="evidence" value="ECO:0007669"/>
    <property type="project" value="TreeGrafter"/>
</dbReference>
<dbReference type="Pfam" id="PF01975">
    <property type="entry name" value="SurE"/>
    <property type="match status" value="1"/>
</dbReference>
<evidence type="ECO:0000256" key="7">
    <source>
        <dbReference type="ARBA" id="ARBA00022741"/>
    </source>
</evidence>
<comment type="cofactor">
    <cofactor evidence="2">
        <name>Mg(2+)</name>
        <dbReference type="ChEBI" id="CHEBI:18420"/>
    </cofactor>
</comment>
<dbReference type="GO" id="GO:0005737">
    <property type="term" value="C:cytoplasm"/>
    <property type="evidence" value="ECO:0007669"/>
    <property type="project" value="UniProtKB-SubCell"/>
</dbReference>
<dbReference type="HAMAP" id="MF_00060">
    <property type="entry name" value="SurE"/>
    <property type="match status" value="1"/>
</dbReference>
<evidence type="ECO:0000256" key="9">
    <source>
        <dbReference type="HAMAP-Rule" id="MF_00060"/>
    </source>
</evidence>
<comment type="cofactor">
    <cofactor evidence="9">
        <name>a divalent metal cation</name>
        <dbReference type="ChEBI" id="CHEBI:60240"/>
    </cofactor>
    <text evidence="9">Binds 1 divalent metal cation per subunit.</text>
</comment>
<dbReference type="GO" id="GO:0046872">
    <property type="term" value="F:metal ion binding"/>
    <property type="evidence" value="ECO:0007669"/>
    <property type="project" value="UniProtKB-UniRule"/>
</dbReference>
<dbReference type="AlphaFoldDB" id="A0A3D8P4D7"/>
<protein>
    <recommendedName>
        <fullName evidence="9">5'-nucleotidase SurE</fullName>
        <ecNumber evidence="9">3.1.3.5</ecNumber>
    </recommendedName>
    <alternativeName>
        <fullName evidence="9">Nucleoside 5'-monophosphate phosphohydrolase</fullName>
    </alternativeName>
</protein>
<evidence type="ECO:0000256" key="5">
    <source>
        <dbReference type="ARBA" id="ARBA00022490"/>
    </source>
</evidence>
<evidence type="ECO:0000256" key="6">
    <source>
        <dbReference type="ARBA" id="ARBA00022723"/>
    </source>
</evidence>
<evidence type="ECO:0000313" key="11">
    <source>
        <dbReference type="EMBL" id="RDV82417.1"/>
    </source>
</evidence>
<dbReference type="EC" id="3.1.3.5" evidence="9"/>
<accession>A0A3D8P4D7</accession>
<evidence type="ECO:0000259" key="10">
    <source>
        <dbReference type="Pfam" id="PF01975"/>
    </source>
</evidence>
<keyword evidence="8 9" id="KW-0378">Hydrolase</keyword>
<evidence type="ECO:0000313" key="12">
    <source>
        <dbReference type="Proteomes" id="UP000256329"/>
    </source>
</evidence>
<dbReference type="InterPro" id="IPR002828">
    <property type="entry name" value="SurE-like_Pase/nucleotidase"/>
</dbReference>
<evidence type="ECO:0000256" key="2">
    <source>
        <dbReference type="ARBA" id="ARBA00001946"/>
    </source>
</evidence>
<feature type="binding site" evidence="9">
    <location>
        <position position="39"/>
    </location>
    <ligand>
        <name>a divalent metal cation</name>
        <dbReference type="ChEBI" id="CHEBI:60240"/>
    </ligand>
</feature>
<dbReference type="Gene3D" id="3.40.1210.10">
    <property type="entry name" value="Survival protein SurE-like phosphatase/nucleotidase"/>
    <property type="match status" value="1"/>
</dbReference>
<dbReference type="Proteomes" id="UP000256329">
    <property type="component" value="Unassembled WGS sequence"/>
</dbReference>
<dbReference type="EMBL" id="QSLN01000010">
    <property type="protein sequence ID" value="RDV82417.1"/>
    <property type="molecule type" value="Genomic_DNA"/>
</dbReference>
<dbReference type="InterPro" id="IPR036523">
    <property type="entry name" value="SurE-like_sf"/>
</dbReference>
<sequence>MRILLTNDDGIFAEGLGVLRKMLEPVATLYVVAPDRERSAASHAITVHRPLRVREAGFRSPRLKGWVVDGTPADCVKLGLEVLLPERPDFLVSGINYGPNLGTDVLYSGTVSAAIEGVINGIPSVAVSLATRREPDYTWAARFVLVLLEELRKHRLPPGTLLNVNVPDGAPRGVKVTKLGSVRYVNVVDCRTDPRGRAYYWMAGEPLELDGNDPETDVWAVREGYISVTPVQIDLTNYSFLEELKKWRFNDIFSS</sequence>